<dbReference type="InterPro" id="IPR011322">
    <property type="entry name" value="N-reg_PII-like_a/b"/>
</dbReference>
<proteinExistence type="inferred from homology"/>
<organism evidence="2 3">
    <name type="scientific">Streptomyces atratus</name>
    <dbReference type="NCBI Taxonomy" id="1893"/>
    <lineage>
        <taxon>Bacteria</taxon>
        <taxon>Bacillati</taxon>
        <taxon>Actinomycetota</taxon>
        <taxon>Actinomycetes</taxon>
        <taxon>Kitasatosporales</taxon>
        <taxon>Streptomycetaceae</taxon>
        <taxon>Streptomyces</taxon>
    </lineage>
</organism>
<reference evidence="2 3" key="1">
    <citation type="journal article" date="2018" name="Front. Microbiol.">
        <title>Genome Sequencing of Streptomyces atratus SCSIOZH16 and Activation Production of Nocardamine via Metabolic Engineering.</title>
        <authorList>
            <person name="Li Y."/>
            <person name="Zhang C."/>
            <person name="Liu C."/>
            <person name="Ju J."/>
            <person name="Ma J."/>
        </authorList>
    </citation>
    <scope>NUCLEOTIDE SEQUENCE [LARGE SCALE GENOMIC DNA]</scope>
    <source>
        <strain evidence="2 3">SCSIO_ZH16</strain>
    </source>
</reference>
<dbReference type="InterPro" id="IPR004323">
    <property type="entry name" value="Ion_tolerance_CutA"/>
</dbReference>
<evidence type="ECO:0000313" key="2">
    <source>
        <dbReference type="EMBL" id="AXE82761.1"/>
    </source>
</evidence>
<dbReference type="Proteomes" id="UP000252698">
    <property type="component" value="Chromosome"/>
</dbReference>
<protein>
    <submittedName>
        <fullName evidence="2">Divalent-cation tolerance protein CutA</fullName>
    </submittedName>
</protein>
<gene>
    <name evidence="2" type="ORF">C5746_13510</name>
</gene>
<dbReference type="InterPro" id="IPR015867">
    <property type="entry name" value="N-reg_PII/ATP_PRibTrfase_C"/>
</dbReference>
<evidence type="ECO:0000313" key="3">
    <source>
        <dbReference type="Proteomes" id="UP000252698"/>
    </source>
</evidence>
<dbReference type="Pfam" id="PF03091">
    <property type="entry name" value="CutA1"/>
    <property type="match status" value="1"/>
</dbReference>
<comment type="similarity">
    <text evidence="1">Belongs to the CutA family.</text>
</comment>
<dbReference type="GO" id="GO:0005507">
    <property type="term" value="F:copper ion binding"/>
    <property type="evidence" value="ECO:0007669"/>
    <property type="project" value="TreeGrafter"/>
</dbReference>
<sequence>MGARTLRKRPPRSPKVTTPALLTVLTTTDSEEKAHSLAQGAVEARLAACVQISAPVTSVYRWQNAIETTEEWQLLFKTTAERYDELEAHLLAAHDYETPEIVAIPVVRGSARYLDWVFAETAPVISL</sequence>
<dbReference type="GO" id="GO:0010038">
    <property type="term" value="P:response to metal ion"/>
    <property type="evidence" value="ECO:0007669"/>
    <property type="project" value="InterPro"/>
</dbReference>
<dbReference type="PANTHER" id="PTHR23419">
    <property type="entry name" value="DIVALENT CATION TOLERANCE CUTA-RELATED"/>
    <property type="match status" value="1"/>
</dbReference>
<evidence type="ECO:0000256" key="1">
    <source>
        <dbReference type="ARBA" id="ARBA00010169"/>
    </source>
</evidence>
<dbReference type="AlphaFoldDB" id="A0A2Z5JQM0"/>
<dbReference type="KEGG" id="sata:C5746_13510"/>
<name>A0A2Z5JQM0_STRAR</name>
<dbReference type="SUPFAM" id="SSF54913">
    <property type="entry name" value="GlnB-like"/>
    <property type="match status" value="1"/>
</dbReference>
<dbReference type="PANTHER" id="PTHR23419:SF8">
    <property type="entry name" value="FI09726P"/>
    <property type="match status" value="1"/>
</dbReference>
<dbReference type="EMBL" id="CP027306">
    <property type="protein sequence ID" value="AXE82761.1"/>
    <property type="molecule type" value="Genomic_DNA"/>
</dbReference>
<accession>A0A2Z5JQM0</accession>
<dbReference type="Gene3D" id="3.30.70.120">
    <property type="match status" value="1"/>
</dbReference>